<dbReference type="AlphaFoldDB" id="A0A2Z6DYP7"/>
<evidence type="ECO:0000313" key="6">
    <source>
        <dbReference type="EMBL" id="BBD77666.1"/>
    </source>
</evidence>
<dbReference type="EMBL" id="AP018558">
    <property type="protein sequence ID" value="BBD77666.1"/>
    <property type="molecule type" value="Genomic_DNA"/>
</dbReference>
<feature type="binding site" evidence="5">
    <location>
        <position position="76"/>
    </location>
    <ligand>
        <name>Zn(2+)</name>
        <dbReference type="ChEBI" id="CHEBI:29105"/>
    </ligand>
</feature>
<dbReference type="RefSeq" id="WP_119335383.1">
    <property type="nucleotide sequence ID" value="NZ_AP018558.1"/>
</dbReference>
<comment type="similarity">
    <text evidence="1 5">Belongs to the HypA/HybF family.</text>
</comment>
<feature type="binding site" evidence="5">
    <location>
        <position position="92"/>
    </location>
    <ligand>
        <name>Zn(2+)</name>
        <dbReference type="ChEBI" id="CHEBI:29105"/>
    </ligand>
</feature>
<evidence type="ECO:0000313" key="7">
    <source>
        <dbReference type="Proteomes" id="UP000262004"/>
    </source>
</evidence>
<keyword evidence="7" id="KW-1185">Reference proteome</keyword>
<reference evidence="6 7" key="1">
    <citation type="submission" date="2018-04" db="EMBL/GenBank/DDBJ databases">
        <title>Complete genome sequence of Hydrogenophilus thermoluteolus TH-1.</title>
        <authorList>
            <person name="Arai H."/>
        </authorList>
    </citation>
    <scope>NUCLEOTIDE SEQUENCE [LARGE SCALE GENOMIC DNA]</scope>
    <source>
        <strain evidence="6 7">TH-1</strain>
    </source>
</reference>
<accession>A0A2Z6DYP7</accession>
<dbReference type="GO" id="GO:0016151">
    <property type="term" value="F:nickel cation binding"/>
    <property type="evidence" value="ECO:0007669"/>
    <property type="project" value="UniProtKB-UniRule"/>
</dbReference>
<dbReference type="KEGG" id="htl:HPTL_1402"/>
<evidence type="ECO:0000256" key="5">
    <source>
        <dbReference type="HAMAP-Rule" id="MF_00213"/>
    </source>
</evidence>
<dbReference type="GO" id="GO:0051604">
    <property type="term" value="P:protein maturation"/>
    <property type="evidence" value="ECO:0007669"/>
    <property type="project" value="InterPro"/>
</dbReference>
<feature type="binding site" evidence="5">
    <location>
        <position position="89"/>
    </location>
    <ligand>
        <name>Zn(2+)</name>
        <dbReference type="ChEBI" id="CHEBI:29105"/>
    </ligand>
</feature>
<dbReference type="OrthoDB" id="288014at2"/>
<gene>
    <name evidence="5 6" type="primary">hypA</name>
    <name evidence="6" type="ORF">HPTL_1402</name>
</gene>
<dbReference type="FunFam" id="3.30.2320.80:FF:000001">
    <property type="entry name" value="Hydrogenase maturation factor HypA"/>
    <property type="match status" value="1"/>
</dbReference>
<dbReference type="PANTHER" id="PTHR34535:SF3">
    <property type="entry name" value="HYDROGENASE MATURATION FACTOR HYPA"/>
    <property type="match status" value="1"/>
</dbReference>
<keyword evidence="2 5" id="KW-0533">Nickel</keyword>
<dbReference type="HAMAP" id="MF_00213">
    <property type="entry name" value="HypA_HybF"/>
    <property type="match status" value="1"/>
</dbReference>
<evidence type="ECO:0000256" key="4">
    <source>
        <dbReference type="ARBA" id="ARBA00022833"/>
    </source>
</evidence>
<keyword evidence="4 5" id="KW-0862">Zinc</keyword>
<feature type="binding site" evidence="5">
    <location>
        <position position="2"/>
    </location>
    <ligand>
        <name>Ni(2+)</name>
        <dbReference type="ChEBI" id="CHEBI:49786"/>
    </ligand>
</feature>
<keyword evidence="3 5" id="KW-0479">Metal-binding</keyword>
<comment type="function">
    <text evidence="5">Involved in the maturation of [NiFe] hydrogenases. Required for nickel insertion into the metal center of the hydrogenase.</text>
</comment>
<organism evidence="6 7">
    <name type="scientific">Hydrogenophilus thermoluteolus</name>
    <name type="common">Pseudomonas hydrogenothermophila</name>
    <dbReference type="NCBI Taxonomy" id="297"/>
    <lineage>
        <taxon>Bacteria</taxon>
        <taxon>Pseudomonadati</taxon>
        <taxon>Pseudomonadota</taxon>
        <taxon>Hydrogenophilia</taxon>
        <taxon>Hydrogenophilales</taxon>
        <taxon>Hydrogenophilaceae</taxon>
        <taxon>Hydrogenophilus</taxon>
    </lineage>
</organism>
<name>A0A2Z6DYP7_HYDTE</name>
<feature type="binding site" evidence="5">
    <location>
        <position position="73"/>
    </location>
    <ligand>
        <name>Zn(2+)</name>
        <dbReference type="ChEBI" id="CHEBI:29105"/>
    </ligand>
</feature>
<dbReference type="GO" id="GO:0008270">
    <property type="term" value="F:zinc ion binding"/>
    <property type="evidence" value="ECO:0007669"/>
    <property type="project" value="UniProtKB-UniRule"/>
</dbReference>
<evidence type="ECO:0000256" key="3">
    <source>
        <dbReference type="ARBA" id="ARBA00022723"/>
    </source>
</evidence>
<sequence length="113" mass="12286">MHEMALAESVVRLAEETATAEGARRIRSVIVEIGALSCVEPEALTFCFDAVSRGTLAEGAELRIERIDGAAYCWRCERTVPIAARTDPCPECGGYQLQPTAGTEMRVQAIEIE</sequence>
<dbReference type="Proteomes" id="UP000262004">
    <property type="component" value="Chromosome"/>
</dbReference>
<dbReference type="PANTHER" id="PTHR34535">
    <property type="entry name" value="HYDROGENASE MATURATION FACTOR HYPA"/>
    <property type="match status" value="1"/>
</dbReference>
<dbReference type="InterPro" id="IPR000688">
    <property type="entry name" value="HypA/HybF"/>
</dbReference>
<evidence type="ECO:0000256" key="1">
    <source>
        <dbReference type="ARBA" id="ARBA00010748"/>
    </source>
</evidence>
<protein>
    <recommendedName>
        <fullName evidence="5">Hydrogenase maturation factor HypA</fullName>
    </recommendedName>
</protein>
<dbReference type="GO" id="GO:0016530">
    <property type="term" value="F:metallochaperone activity"/>
    <property type="evidence" value="ECO:0007669"/>
    <property type="project" value="UniProtKB-ARBA"/>
</dbReference>
<dbReference type="PROSITE" id="PS01249">
    <property type="entry name" value="HYPA"/>
    <property type="match status" value="1"/>
</dbReference>
<dbReference type="Gene3D" id="3.30.2320.80">
    <property type="match status" value="1"/>
</dbReference>
<dbReference type="PIRSF" id="PIRSF004761">
    <property type="entry name" value="Hydrgn_mat_HypA"/>
    <property type="match status" value="1"/>
</dbReference>
<dbReference type="Pfam" id="PF01155">
    <property type="entry name" value="HypA"/>
    <property type="match status" value="1"/>
</dbReference>
<dbReference type="InterPro" id="IPR020538">
    <property type="entry name" value="Hydgase_Ni_incorp_HypA/HybF_CS"/>
</dbReference>
<dbReference type="NCBIfam" id="TIGR00100">
    <property type="entry name" value="hypA"/>
    <property type="match status" value="1"/>
</dbReference>
<proteinExistence type="inferred from homology"/>
<evidence type="ECO:0000256" key="2">
    <source>
        <dbReference type="ARBA" id="ARBA00022596"/>
    </source>
</evidence>